<protein>
    <submittedName>
        <fullName evidence="1">Uncharacterized protein</fullName>
    </submittedName>
</protein>
<dbReference type="Proteomes" id="UP000663829">
    <property type="component" value="Unassembled WGS sequence"/>
</dbReference>
<gene>
    <name evidence="1" type="ORF">GPM918_LOCUS43806</name>
    <name evidence="2" type="ORF">SRO942_LOCUS45423</name>
</gene>
<evidence type="ECO:0000313" key="1">
    <source>
        <dbReference type="EMBL" id="CAF1622145.1"/>
    </source>
</evidence>
<reference evidence="1" key="1">
    <citation type="submission" date="2021-02" db="EMBL/GenBank/DDBJ databases">
        <authorList>
            <person name="Nowell W R."/>
        </authorList>
    </citation>
    <scope>NUCLEOTIDE SEQUENCE</scope>
</reference>
<accession>A0A816CB38</accession>
<keyword evidence="3" id="KW-1185">Reference proteome</keyword>
<name>A0A816CB38_9BILA</name>
<comment type="caution">
    <text evidence="1">The sequence shown here is derived from an EMBL/GenBank/DDBJ whole genome shotgun (WGS) entry which is preliminary data.</text>
</comment>
<dbReference type="AlphaFoldDB" id="A0A816CB38"/>
<dbReference type="Proteomes" id="UP000681722">
    <property type="component" value="Unassembled WGS sequence"/>
</dbReference>
<evidence type="ECO:0000313" key="3">
    <source>
        <dbReference type="Proteomes" id="UP000663829"/>
    </source>
</evidence>
<sequence>MWNGTLNGGVTLYDCQGYRRHRIWEQMLVYNYLEWDKRFRVKELWPQSADQNLVNLLISNNLSITPIKLRDYVFVLPCSCNYMYPPVIDDNFRRSICPVEMRVGSSPFGTLRMINDIIYERLKKVLTSRGKYNLITVTKAEARSATAYLKQMGWEQALTQTSNAHFQRTLALGPTVYFGHSVSGYKNNDQVFNQLRRLYLIFDEKYLNKINPWNYNNEDWLY</sequence>
<organism evidence="1 3">
    <name type="scientific">Didymodactylos carnosus</name>
    <dbReference type="NCBI Taxonomy" id="1234261"/>
    <lineage>
        <taxon>Eukaryota</taxon>
        <taxon>Metazoa</taxon>
        <taxon>Spiralia</taxon>
        <taxon>Gnathifera</taxon>
        <taxon>Rotifera</taxon>
        <taxon>Eurotatoria</taxon>
        <taxon>Bdelloidea</taxon>
        <taxon>Philodinida</taxon>
        <taxon>Philodinidae</taxon>
        <taxon>Didymodactylos</taxon>
    </lineage>
</organism>
<evidence type="ECO:0000313" key="2">
    <source>
        <dbReference type="EMBL" id="CAF4513458.1"/>
    </source>
</evidence>
<dbReference type="EMBL" id="CAJNOQ010041030">
    <property type="protein sequence ID" value="CAF1622145.1"/>
    <property type="molecule type" value="Genomic_DNA"/>
</dbReference>
<dbReference type="EMBL" id="CAJOBC010108296">
    <property type="protein sequence ID" value="CAF4513458.1"/>
    <property type="molecule type" value="Genomic_DNA"/>
</dbReference>
<proteinExistence type="predicted"/>